<evidence type="ECO:0000256" key="3">
    <source>
        <dbReference type="ARBA" id="ARBA00023002"/>
    </source>
</evidence>
<keyword evidence="2" id="KW-0285">Flavoprotein</keyword>
<feature type="domain" description="FAD/NAD(P)-binding" evidence="4">
    <location>
        <begin position="6"/>
        <end position="284"/>
    </location>
</feature>
<organism evidence="5 6">
    <name type="scientific">Paracoccus lichenicola</name>
    <dbReference type="NCBI Taxonomy" id="2665644"/>
    <lineage>
        <taxon>Bacteria</taxon>
        <taxon>Pseudomonadati</taxon>
        <taxon>Pseudomonadota</taxon>
        <taxon>Alphaproteobacteria</taxon>
        <taxon>Rhodobacterales</taxon>
        <taxon>Paracoccaceae</taxon>
        <taxon>Paracoccus</taxon>
    </lineage>
</organism>
<sequence>MTTSGFDCAIVGGGPAGLTAAIYLARFRRRVVLIDAGQSRASLIPRSHNHPGYPDGIHGNDLLERMRQQMDRFGVTVLSAKATDARPVLDGGFRIEAGQTLLADHIILATGSRDRLPPLDDALDHIRQGLLRQCPICDAYELSGQPVAVIGAGDCAAGEALFLRHYTPDISMLTLGSELTVPPPLLAKLEKAGVRIVTDEASDWDFGDGGVGVTLGGSPARFRAVYSGLGSDPQNSLARSLGLDLAEDGRISTDAHQQSSVPGVFAAGDVVTGLNQIAVAMAQGEIAATHVHNLLRVQEDRCLADSL</sequence>
<dbReference type="InterPro" id="IPR050097">
    <property type="entry name" value="Ferredoxin-NADP_redctase_2"/>
</dbReference>
<dbReference type="Gene3D" id="3.50.50.60">
    <property type="entry name" value="FAD/NAD(P)-binding domain"/>
    <property type="match status" value="2"/>
</dbReference>
<name>A0A6L6HT16_9RHOB</name>
<evidence type="ECO:0000256" key="2">
    <source>
        <dbReference type="ARBA" id="ARBA00022630"/>
    </source>
</evidence>
<dbReference type="InterPro" id="IPR036188">
    <property type="entry name" value="FAD/NAD-bd_sf"/>
</dbReference>
<dbReference type="RefSeq" id="WP_154765309.1">
    <property type="nucleotide sequence ID" value="NZ_WMBT01000008.1"/>
</dbReference>
<accession>A0A6L6HT16</accession>
<protein>
    <recommendedName>
        <fullName evidence="1">Thioredoxin reductase</fullName>
    </recommendedName>
</protein>
<evidence type="ECO:0000313" key="6">
    <source>
        <dbReference type="Proteomes" id="UP000481417"/>
    </source>
</evidence>
<dbReference type="AlphaFoldDB" id="A0A6L6HT16"/>
<gene>
    <name evidence="5" type="ORF">GIY56_13175</name>
</gene>
<dbReference type="Proteomes" id="UP000481417">
    <property type="component" value="Unassembled WGS sequence"/>
</dbReference>
<dbReference type="PANTHER" id="PTHR48105">
    <property type="entry name" value="THIOREDOXIN REDUCTASE 1-RELATED-RELATED"/>
    <property type="match status" value="1"/>
</dbReference>
<dbReference type="PRINTS" id="PR00368">
    <property type="entry name" value="FADPNR"/>
</dbReference>
<evidence type="ECO:0000313" key="5">
    <source>
        <dbReference type="EMBL" id="MTE01235.1"/>
    </source>
</evidence>
<dbReference type="InterPro" id="IPR023753">
    <property type="entry name" value="FAD/NAD-binding_dom"/>
</dbReference>
<dbReference type="GO" id="GO:0016491">
    <property type="term" value="F:oxidoreductase activity"/>
    <property type="evidence" value="ECO:0007669"/>
    <property type="project" value="UniProtKB-KW"/>
</dbReference>
<dbReference type="SUPFAM" id="SSF51905">
    <property type="entry name" value="FAD/NAD(P)-binding domain"/>
    <property type="match status" value="1"/>
</dbReference>
<evidence type="ECO:0000256" key="1">
    <source>
        <dbReference type="ARBA" id="ARBA00018719"/>
    </source>
</evidence>
<proteinExistence type="predicted"/>
<dbReference type="Pfam" id="PF07992">
    <property type="entry name" value="Pyr_redox_2"/>
    <property type="match status" value="1"/>
</dbReference>
<keyword evidence="3" id="KW-0560">Oxidoreductase</keyword>
<comment type="caution">
    <text evidence="5">The sequence shown here is derived from an EMBL/GenBank/DDBJ whole genome shotgun (WGS) entry which is preliminary data.</text>
</comment>
<dbReference type="EMBL" id="WMBT01000008">
    <property type="protein sequence ID" value="MTE01235.1"/>
    <property type="molecule type" value="Genomic_DNA"/>
</dbReference>
<evidence type="ECO:0000259" key="4">
    <source>
        <dbReference type="Pfam" id="PF07992"/>
    </source>
</evidence>
<keyword evidence="6" id="KW-1185">Reference proteome</keyword>
<dbReference type="PRINTS" id="PR00469">
    <property type="entry name" value="PNDRDTASEII"/>
</dbReference>
<reference evidence="5 6" key="1">
    <citation type="submission" date="2019-11" db="EMBL/GenBank/DDBJ databases">
        <authorList>
            <person name="Lang L."/>
        </authorList>
    </citation>
    <scope>NUCLEOTIDE SEQUENCE [LARGE SCALE GENOMIC DNA]</scope>
    <source>
        <strain evidence="5 6">YIM 132242</strain>
    </source>
</reference>